<dbReference type="PANTHER" id="PTHR34943">
    <property type="match status" value="1"/>
</dbReference>
<dbReference type="GO" id="GO:0009507">
    <property type="term" value="C:chloroplast"/>
    <property type="evidence" value="ECO:0007669"/>
    <property type="project" value="TreeGrafter"/>
</dbReference>
<organism evidence="2 3">
    <name type="scientific">Rhododendron griersonianum</name>
    <dbReference type="NCBI Taxonomy" id="479676"/>
    <lineage>
        <taxon>Eukaryota</taxon>
        <taxon>Viridiplantae</taxon>
        <taxon>Streptophyta</taxon>
        <taxon>Embryophyta</taxon>
        <taxon>Tracheophyta</taxon>
        <taxon>Spermatophyta</taxon>
        <taxon>Magnoliopsida</taxon>
        <taxon>eudicotyledons</taxon>
        <taxon>Gunneridae</taxon>
        <taxon>Pentapetalae</taxon>
        <taxon>asterids</taxon>
        <taxon>Ericales</taxon>
        <taxon>Ericaceae</taxon>
        <taxon>Ericoideae</taxon>
        <taxon>Rhodoreae</taxon>
        <taxon>Rhododendron</taxon>
    </lineage>
</organism>
<keyword evidence="3" id="KW-1185">Reference proteome</keyword>
<comment type="caution">
    <text evidence="2">The sequence shown here is derived from an EMBL/GenBank/DDBJ whole genome shotgun (WGS) entry which is preliminary data.</text>
</comment>
<evidence type="ECO:0000313" key="2">
    <source>
        <dbReference type="EMBL" id="KAG5530024.1"/>
    </source>
</evidence>
<reference evidence="2" key="1">
    <citation type="submission" date="2020-08" db="EMBL/GenBank/DDBJ databases">
        <title>Plant Genome Project.</title>
        <authorList>
            <person name="Zhang R.-G."/>
        </authorList>
    </citation>
    <scope>NUCLEOTIDE SEQUENCE</scope>
    <source>
        <strain evidence="2">WSP0</strain>
        <tissue evidence="2">Leaf</tissue>
    </source>
</reference>
<gene>
    <name evidence="2" type="ORF">RHGRI_030404</name>
    <name evidence="1" type="ORF">RHGRI_038821</name>
</gene>
<dbReference type="EMBL" id="JACTNZ010000010">
    <property type="protein sequence ID" value="KAG5530024.1"/>
    <property type="molecule type" value="Genomic_DNA"/>
</dbReference>
<dbReference type="Proteomes" id="UP000823749">
    <property type="component" value="Chromosome 10"/>
</dbReference>
<dbReference type="AlphaFoldDB" id="A0AAV6ISI5"/>
<evidence type="ECO:0000313" key="1">
    <source>
        <dbReference type="EMBL" id="KAG5512774.1"/>
    </source>
</evidence>
<dbReference type="InterPro" id="IPR044705">
    <property type="entry name" value="CCB4"/>
</dbReference>
<protein>
    <submittedName>
        <fullName evidence="2">Uncharacterized protein</fullName>
    </submittedName>
</protein>
<proteinExistence type="predicted"/>
<accession>A0AAV6ISI5</accession>
<sequence>MKAATTAMMTTTITTTKRTAMKKANDRSVNSGLYFPCFPRLLRRSLPQLAPPPKIVVVRNNGRRWGPKPRREWVADLVSRNNDIVRSLPIHVGSVSLLAVLINRIVSAIPPDPSSVAIVACDIKKSLDEISVNLSLPVSL</sequence>
<dbReference type="GO" id="GO:0010190">
    <property type="term" value="P:cytochrome b6f complex assembly"/>
    <property type="evidence" value="ECO:0007669"/>
    <property type="project" value="TreeGrafter"/>
</dbReference>
<evidence type="ECO:0000313" key="3">
    <source>
        <dbReference type="Proteomes" id="UP000823749"/>
    </source>
</evidence>
<name>A0AAV6ISI5_9ERIC</name>
<dbReference type="PANTHER" id="PTHR34943:SF2">
    <property type="entry name" value="PROTEIN COFACTOR ASSEMBLY OF COMPLEX C SUBUNIT B CCB4, CHLOROPLASTIC"/>
    <property type="match status" value="1"/>
</dbReference>
<dbReference type="EMBL" id="JACTNZ010000040">
    <property type="protein sequence ID" value="KAG5512774.1"/>
    <property type="molecule type" value="Genomic_DNA"/>
</dbReference>